<evidence type="ECO:0000259" key="3">
    <source>
        <dbReference type="PROSITE" id="PS50234"/>
    </source>
</evidence>
<dbReference type="InterPro" id="IPR036465">
    <property type="entry name" value="vWFA_dom_sf"/>
</dbReference>
<dbReference type="InterPro" id="IPR037768">
    <property type="entry name" value="C2B_Copine"/>
</dbReference>
<dbReference type="OMA" id="SEVIYHT"/>
<reference evidence="4 5" key="2">
    <citation type="submission" date="2018-11" db="EMBL/GenBank/DDBJ databases">
        <authorList>
            <consortium name="Pathogen Informatics"/>
        </authorList>
    </citation>
    <scope>NUCLEOTIDE SEQUENCE [LARGE SCALE GENOMIC DNA]</scope>
</reference>
<dbReference type="InterPro" id="IPR002035">
    <property type="entry name" value="VWF_A"/>
</dbReference>
<dbReference type="SUPFAM" id="SSF49562">
    <property type="entry name" value="C2 domain (Calcium/lipid-binding domain, CaLB)"/>
    <property type="match status" value="2"/>
</dbReference>
<evidence type="ECO:0000256" key="1">
    <source>
        <dbReference type="ARBA" id="ARBA00009048"/>
    </source>
</evidence>
<dbReference type="CDD" id="cd04047">
    <property type="entry name" value="C2B_Copine"/>
    <property type="match status" value="1"/>
</dbReference>
<dbReference type="GO" id="GO:0071277">
    <property type="term" value="P:cellular response to calcium ion"/>
    <property type="evidence" value="ECO:0007669"/>
    <property type="project" value="TreeGrafter"/>
</dbReference>
<name>A0A0N5D180_THECL</name>
<dbReference type="STRING" id="103827.A0A0N5D180"/>
<evidence type="ECO:0000313" key="6">
    <source>
        <dbReference type="WBParaSite" id="TCLT_0000659701-mRNA-1"/>
    </source>
</evidence>
<dbReference type="InterPro" id="IPR035892">
    <property type="entry name" value="C2_domain_sf"/>
</dbReference>
<keyword evidence="2" id="KW-0677">Repeat</keyword>
<evidence type="ECO:0000256" key="2">
    <source>
        <dbReference type="ARBA" id="ARBA00022737"/>
    </source>
</evidence>
<sequence length="522" mass="57360">MEQQLELSFSCNALPLEAISGVRIIVSVSSNNKNPLEIGQTETVIGSVNPVFTHRCYVSYRFENSQKLYLAVHQVNGDSGKFTGLIAKVECFLGEVLSRGGSIELPLFPNEGVSSLHLEAHEAKLSSQSVNLQFKSHGLRSPSSCPLNAYFVMCLVPEGAASLLLYKSEAIADKNPLWKPFLVPVSHFSFASVSCSLEIEVYNYNVNRKDDLIGKCTTSFDQLLRGVGALNAYKLSSLDGKKKGSASIELANILHVASSSFIDFLKAGIHIGSYVFRTQIHFSVAVDFTASNGNPLDCSSLHYIHPHKCNPYMTALNAVTSVINKYNKHGRIAALGFGAQTPPDYKVSHLFFLNGDDKDPHVDGIDGVLNAYRSTLLSIRPYAPTDFSEVIYHTYKFGAAVQRQGKSDHYFVLLIVTDGCVTNPERTVNAIIDCSHLPISIVIVGVGNQDFSPMQNLLSPLLKSSEGHLLQREIITFVPYIASMTSDELVAKLLRNIPRQFLTWALMHGRLAPSRQFSGQIL</sequence>
<reference evidence="6" key="1">
    <citation type="submission" date="2017-02" db="UniProtKB">
        <authorList>
            <consortium name="WormBaseParasite"/>
        </authorList>
    </citation>
    <scope>IDENTIFICATION</scope>
</reference>
<evidence type="ECO:0000313" key="4">
    <source>
        <dbReference type="EMBL" id="VDN03950.1"/>
    </source>
</evidence>
<dbReference type="PROSITE" id="PS50234">
    <property type="entry name" value="VWFA"/>
    <property type="match status" value="1"/>
</dbReference>
<dbReference type="PANTHER" id="PTHR10857:SF111">
    <property type="entry name" value="VWFA DOMAIN-CONTAINING PROTEIN"/>
    <property type="match status" value="1"/>
</dbReference>
<organism evidence="6">
    <name type="scientific">Thelazia callipaeda</name>
    <name type="common">Oriental eyeworm</name>
    <name type="synonym">Parasitic nematode</name>
    <dbReference type="NCBI Taxonomy" id="103827"/>
    <lineage>
        <taxon>Eukaryota</taxon>
        <taxon>Metazoa</taxon>
        <taxon>Ecdysozoa</taxon>
        <taxon>Nematoda</taxon>
        <taxon>Chromadorea</taxon>
        <taxon>Rhabditida</taxon>
        <taxon>Spirurina</taxon>
        <taxon>Spiruromorpha</taxon>
        <taxon>Thelazioidea</taxon>
        <taxon>Thelaziidae</taxon>
        <taxon>Thelazia</taxon>
    </lineage>
</organism>
<dbReference type="SMART" id="SM00239">
    <property type="entry name" value="C2"/>
    <property type="match status" value="2"/>
</dbReference>
<dbReference type="EMBL" id="UYYF01004428">
    <property type="protein sequence ID" value="VDN03950.1"/>
    <property type="molecule type" value="Genomic_DNA"/>
</dbReference>
<protein>
    <submittedName>
        <fullName evidence="6">VWFA domain-containing protein</fullName>
    </submittedName>
</protein>
<dbReference type="InterPro" id="IPR010734">
    <property type="entry name" value="Copine_C"/>
</dbReference>
<dbReference type="SUPFAM" id="SSF53300">
    <property type="entry name" value="vWA-like"/>
    <property type="match status" value="1"/>
</dbReference>
<dbReference type="SMART" id="SM00327">
    <property type="entry name" value="VWA"/>
    <property type="match status" value="1"/>
</dbReference>
<dbReference type="GO" id="GO:0005544">
    <property type="term" value="F:calcium-dependent phospholipid binding"/>
    <property type="evidence" value="ECO:0007669"/>
    <property type="project" value="InterPro"/>
</dbReference>
<dbReference type="Proteomes" id="UP000276776">
    <property type="component" value="Unassembled WGS sequence"/>
</dbReference>
<proteinExistence type="inferred from homology"/>
<dbReference type="GO" id="GO:0005886">
    <property type="term" value="C:plasma membrane"/>
    <property type="evidence" value="ECO:0007669"/>
    <property type="project" value="TreeGrafter"/>
</dbReference>
<comment type="similarity">
    <text evidence="1">Belongs to the copine family.</text>
</comment>
<evidence type="ECO:0000313" key="5">
    <source>
        <dbReference type="Proteomes" id="UP000276776"/>
    </source>
</evidence>
<accession>A0A0N5D180</accession>
<gene>
    <name evidence="4" type="ORF">TCLT_LOCUS6586</name>
</gene>
<dbReference type="Pfam" id="PF07002">
    <property type="entry name" value="Copine"/>
    <property type="match status" value="1"/>
</dbReference>
<dbReference type="WBParaSite" id="TCLT_0000659701-mRNA-1">
    <property type="protein sequence ID" value="TCLT_0000659701-mRNA-1"/>
    <property type="gene ID" value="TCLT_0000659701"/>
</dbReference>
<dbReference type="Pfam" id="PF00168">
    <property type="entry name" value="C2"/>
    <property type="match status" value="2"/>
</dbReference>
<feature type="domain" description="VWFA" evidence="3">
    <location>
        <begin position="281"/>
        <end position="497"/>
    </location>
</feature>
<dbReference type="AlphaFoldDB" id="A0A0N5D180"/>
<dbReference type="InterPro" id="IPR000008">
    <property type="entry name" value="C2_dom"/>
</dbReference>
<keyword evidence="5" id="KW-1185">Reference proteome</keyword>
<dbReference type="Gene3D" id="2.60.40.150">
    <property type="entry name" value="C2 domain"/>
    <property type="match status" value="1"/>
</dbReference>
<dbReference type="OrthoDB" id="5855668at2759"/>
<dbReference type="InterPro" id="IPR045052">
    <property type="entry name" value="Copine"/>
</dbReference>
<dbReference type="PANTHER" id="PTHR10857">
    <property type="entry name" value="COPINE"/>
    <property type="match status" value="1"/>
</dbReference>